<evidence type="ECO:0000256" key="2">
    <source>
        <dbReference type="ARBA" id="ARBA00005043"/>
    </source>
</evidence>
<organism evidence="12 13">
    <name type="scientific">Phytophthora nicotianae P10297</name>
    <dbReference type="NCBI Taxonomy" id="1317064"/>
    <lineage>
        <taxon>Eukaryota</taxon>
        <taxon>Sar</taxon>
        <taxon>Stramenopiles</taxon>
        <taxon>Oomycota</taxon>
        <taxon>Peronosporomycetes</taxon>
        <taxon>Peronosporales</taxon>
        <taxon>Peronosporaceae</taxon>
        <taxon>Phytophthora</taxon>
    </lineage>
</organism>
<dbReference type="InterPro" id="IPR056165">
    <property type="entry name" value="Beta-prop_ELP1_2nd"/>
</dbReference>
<evidence type="ECO:0008006" key="14">
    <source>
        <dbReference type="Google" id="ProtNLM"/>
    </source>
</evidence>
<comment type="pathway">
    <text evidence="2">tRNA modification; 5-methoxycarbonylmethyl-2-thiouridine-tRNA biosynthesis.</text>
</comment>
<dbReference type="InterPro" id="IPR056167">
    <property type="entry name" value="A-sol_ELP1"/>
</dbReference>
<evidence type="ECO:0000256" key="4">
    <source>
        <dbReference type="ARBA" id="ARBA00022490"/>
    </source>
</evidence>
<dbReference type="InterPro" id="IPR056169">
    <property type="entry name" value="HB_ELP1"/>
</dbReference>
<sequence>MRNLVSLQRRVWALEASSQSENRCVAFASIPGDAQVFFLRSSGRIEALQLDEQDAHSPSKDLELFLDLREFVEDDDASAGCWRWMNYVAELGTLVCASTSGALVSVDVDTRDGEEVGNVDSGLRAVAWTSNQEMLALVTGAGSLLVMSNDWEVLHETEIESSMPSELELSTSRQDEESWCCELCWREDTKFVALNIATTRRDDDREESEVVHKVLVFTDQLEFHALGRLEDGRAIPALGSALHWSQSLALIASTELRKGRLVVVFFERNGLRHGEFVIPAVYRAPQYRVGRVRWNTTSETIAVSLHPTGKDDDNQPPVIQLWSRNNYHWYLKQELQLRTDDRLVDFNWDEEVAGRLNVVACSAHSQTLTFYEHEFSWDICSVEAEQLTRGEGQEARQSVAMTGVIDGSKLLLTPLHRAMVPPPFALLQATFDAAINSVVFDSQTETLLVLLANGDVILVENYLTPTDVRASSAGLPPPPNAARSRSDTLMSMTTVKLIHAGLDDEPFTLSSLLWVRFSPESCRLVFAGKTGWRDHLVLCSMDTLNANTETEGATVCPVKLFDVRRACEVLQVHQVMTEGISVELALQTHSGAVYTLTALSDEEELVPTGVVTKFPAFSHMTVLDCRSTNEQSESTRDGIVVIGLEGSSARLYVNGELLASACSSFRYSSLTSVLLFTTQGRESQLRIAPISGIQGFSCGKTSGSNTVNFESRSIERGALLVATVGQRASVIVQMPRGNLECMSPRLLVLALVVQQIQAREYVSALEICRRHRLDLNVLVDFNPQAFIKSFPQFLVRRFLSTRPAAVTSDRLCLFITNLHPVDVWATKYGPLLEPFNVVASTDDTRDNGTDSSDLEKVNTVCQEFMGAIQEIENDGEEAEAALLLPFVTSAVKQSPPRFDKALGKIQKLLHRSECDNETSSAQNRAVATRAIKHLIVLTDVDSLYSEALGLYDLDLVRTVATHSQRDPKEYVPFLDRVARLENENWRKYTIDVHLERHARALTHVAALINKTSAENQEEKVKLHGITLDLIKQGELYDQALELFPHTPVKQSDRAFRQQILRLKGEFFDAEKKYEAAAFVYLAASEKEKARRSFIAARKWQMALALSARDQTPDKLRNEAYALAQELLNNQQQDGAVDDVLAVSRIYVEYCNDIDEAVALLVTHQQWAEAWRIAYLHQRDDLVESDIKPGVLQCCDDVQEELERKEKQYFKYWKRLTTIREQKRLFKLHGIDGSRWDHGDGDTDAGSIRSGASSAADSALSYASVSSVGSHNSAASIGNFSMQSLSMATASHFYATQALSTGKKPKTKTKHGGIPSRRERRKRMKEGSAEEEAYVEQQLSELRPNAALAREIGGLLEMLIFFGHVQQAQKLQTQLASFEKCVAGKKMPASSDSTLTRGEAHDCDPYPPWRLEALQG</sequence>
<comment type="subcellular location">
    <subcellularLocation>
        <location evidence="1">Cytoplasm</location>
    </subcellularLocation>
</comment>
<evidence type="ECO:0000313" key="13">
    <source>
        <dbReference type="Proteomes" id="UP000018948"/>
    </source>
</evidence>
<feature type="domain" description="ELP1 three-helical bundle" evidence="11">
    <location>
        <begin position="1180"/>
        <end position="1271"/>
    </location>
</feature>
<proteinExistence type="inferred from homology"/>
<dbReference type="InterPro" id="IPR056166">
    <property type="entry name" value="TPR_ELP1"/>
</dbReference>
<keyword evidence="4" id="KW-0963">Cytoplasm</keyword>
<evidence type="ECO:0000256" key="1">
    <source>
        <dbReference type="ARBA" id="ARBA00004496"/>
    </source>
</evidence>
<dbReference type="GO" id="GO:0002926">
    <property type="term" value="P:tRNA wobble base 5-methoxycarbonylmethyl-2-thiouridinylation"/>
    <property type="evidence" value="ECO:0007669"/>
    <property type="project" value="TreeGrafter"/>
</dbReference>
<gene>
    <name evidence="12" type="ORF">F442_04129</name>
</gene>
<dbReference type="EMBL" id="ANIY01000959">
    <property type="protein sequence ID" value="ETP50573.1"/>
    <property type="molecule type" value="Genomic_DNA"/>
</dbReference>
<name>W2ZTD5_PHYNI</name>
<keyword evidence="5" id="KW-0819">tRNA processing</keyword>
<dbReference type="Pfam" id="PF23797">
    <property type="entry name" value="Beta-prop_ELP1_2nd"/>
    <property type="match status" value="1"/>
</dbReference>
<dbReference type="Proteomes" id="UP000018948">
    <property type="component" value="Unassembled WGS sequence"/>
</dbReference>
<dbReference type="GO" id="GO:0000049">
    <property type="term" value="F:tRNA binding"/>
    <property type="evidence" value="ECO:0007669"/>
    <property type="project" value="TreeGrafter"/>
</dbReference>
<evidence type="ECO:0000259" key="10">
    <source>
        <dbReference type="Pfam" id="PF23925"/>
    </source>
</evidence>
<accession>W2ZTD5</accession>
<evidence type="ECO:0000256" key="3">
    <source>
        <dbReference type="ARBA" id="ARBA00006086"/>
    </source>
</evidence>
<dbReference type="Pfam" id="PF23936">
    <property type="entry name" value="HB_ELP1"/>
    <property type="match status" value="1"/>
</dbReference>
<evidence type="ECO:0000259" key="9">
    <source>
        <dbReference type="Pfam" id="PF23878"/>
    </source>
</evidence>
<evidence type="ECO:0000259" key="8">
    <source>
        <dbReference type="Pfam" id="PF23797"/>
    </source>
</evidence>
<evidence type="ECO:0000259" key="11">
    <source>
        <dbReference type="Pfam" id="PF23936"/>
    </source>
</evidence>
<dbReference type="SUPFAM" id="SSF82171">
    <property type="entry name" value="DPP6 N-terminal domain-like"/>
    <property type="match status" value="1"/>
</dbReference>
<dbReference type="GO" id="GO:0005829">
    <property type="term" value="C:cytosol"/>
    <property type="evidence" value="ECO:0007669"/>
    <property type="project" value="TreeGrafter"/>
</dbReference>
<dbReference type="PIRSF" id="PIRSF017233">
    <property type="entry name" value="IKAP"/>
    <property type="match status" value="1"/>
</dbReference>
<dbReference type="PANTHER" id="PTHR12747">
    <property type="entry name" value="ELONGATOR COMPLEX PROTEIN 1"/>
    <property type="match status" value="1"/>
</dbReference>
<dbReference type="PANTHER" id="PTHR12747:SF0">
    <property type="entry name" value="ELONGATOR COMPLEX PROTEIN 1"/>
    <property type="match status" value="1"/>
</dbReference>
<reference evidence="12 13" key="1">
    <citation type="submission" date="2013-11" db="EMBL/GenBank/DDBJ databases">
        <title>The Genome Sequence of Phytophthora parasitica P10297.</title>
        <authorList>
            <consortium name="The Broad Institute Genomics Platform"/>
            <person name="Russ C."/>
            <person name="Tyler B."/>
            <person name="Panabieres F."/>
            <person name="Shan W."/>
            <person name="Tripathy S."/>
            <person name="Grunwald N."/>
            <person name="Machado M."/>
            <person name="Johnson C.S."/>
            <person name="Walker B."/>
            <person name="Young S.K."/>
            <person name="Zeng Q."/>
            <person name="Gargeya S."/>
            <person name="Fitzgerald M."/>
            <person name="Haas B."/>
            <person name="Abouelleil A."/>
            <person name="Allen A.W."/>
            <person name="Alvarado L."/>
            <person name="Arachchi H.M."/>
            <person name="Berlin A.M."/>
            <person name="Chapman S.B."/>
            <person name="Gainer-Dewar J."/>
            <person name="Goldberg J."/>
            <person name="Griggs A."/>
            <person name="Gujja S."/>
            <person name="Hansen M."/>
            <person name="Howarth C."/>
            <person name="Imamovic A."/>
            <person name="Ireland A."/>
            <person name="Larimer J."/>
            <person name="McCowan C."/>
            <person name="Murphy C."/>
            <person name="Pearson M."/>
            <person name="Poon T.W."/>
            <person name="Priest M."/>
            <person name="Roberts A."/>
            <person name="Saif S."/>
            <person name="Shea T."/>
            <person name="Sisk P."/>
            <person name="Sykes S."/>
            <person name="Wortman J."/>
            <person name="Nusbaum C."/>
            <person name="Birren B."/>
        </authorList>
    </citation>
    <scope>NUCLEOTIDE SEQUENCE [LARGE SCALE GENOMIC DNA]</scope>
    <source>
        <strain evidence="12 13">P10297</strain>
    </source>
</reference>
<comment type="caution">
    <text evidence="12">The sequence shown here is derived from an EMBL/GenBank/DDBJ whole genome shotgun (WGS) entry which is preliminary data.</text>
</comment>
<dbReference type="Pfam" id="PF04762">
    <property type="entry name" value="Beta-prop_ELP1_1st"/>
    <property type="match status" value="1"/>
</dbReference>
<evidence type="ECO:0000256" key="6">
    <source>
        <dbReference type="SAM" id="MobiDB-lite"/>
    </source>
</evidence>
<feature type="domain" description="ELP1 TPR" evidence="9">
    <location>
        <begin position="986"/>
        <end position="1171"/>
    </location>
</feature>
<dbReference type="InterPro" id="IPR006849">
    <property type="entry name" value="Elp1"/>
</dbReference>
<dbReference type="InterPro" id="IPR056164">
    <property type="entry name" value="Beta-prop_ELP1_1st"/>
</dbReference>
<dbReference type="Pfam" id="PF23878">
    <property type="entry name" value="TPR_ELP1"/>
    <property type="match status" value="1"/>
</dbReference>
<evidence type="ECO:0000259" key="7">
    <source>
        <dbReference type="Pfam" id="PF04762"/>
    </source>
</evidence>
<dbReference type="Pfam" id="PF23925">
    <property type="entry name" value="A-sol_ELP1"/>
    <property type="match status" value="1"/>
</dbReference>
<feature type="domain" description="ELP1 first N-terminal beta-propeller" evidence="7">
    <location>
        <begin position="163"/>
        <end position="351"/>
    </location>
</feature>
<dbReference type="OrthoDB" id="40048at2759"/>
<feature type="domain" description="ELP1 alpha-solenoid" evidence="10">
    <location>
        <begin position="745"/>
        <end position="975"/>
    </location>
</feature>
<feature type="domain" description="ELP1 N-terminal second beta-propeller" evidence="8">
    <location>
        <begin position="404"/>
        <end position="721"/>
    </location>
</feature>
<comment type="similarity">
    <text evidence="3">Belongs to the ELP1/IKA1 family.</text>
</comment>
<dbReference type="UniPathway" id="UPA00988"/>
<evidence type="ECO:0000313" key="12">
    <source>
        <dbReference type="EMBL" id="ETP50573.1"/>
    </source>
</evidence>
<feature type="region of interest" description="Disordered" evidence="6">
    <location>
        <begin position="1300"/>
        <end position="1329"/>
    </location>
</feature>
<evidence type="ECO:0000256" key="5">
    <source>
        <dbReference type="ARBA" id="ARBA00022694"/>
    </source>
</evidence>
<protein>
    <recommendedName>
        <fullName evidence="14">Elongator complex protein 1</fullName>
    </recommendedName>
</protein>
<dbReference type="GO" id="GO:0033588">
    <property type="term" value="C:elongator holoenzyme complex"/>
    <property type="evidence" value="ECO:0007669"/>
    <property type="project" value="InterPro"/>
</dbReference>